<proteinExistence type="predicted"/>
<feature type="region of interest" description="Disordered" evidence="1">
    <location>
        <begin position="582"/>
        <end position="602"/>
    </location>
</feature>
<accession>A0A4E0RNX9</accession>
<reference evidence="2" key="1">
    <citation type="submission" date="2019-03" db="EMBL/GenBank/DDBJ databases">
        <title>Improved annotation for the trematode Fasciola hepatica.</title>
        <authorList>
            <person name="Choi Y.-J."/>
            <person name="Martin J."/>
            <person name="Mitreva M."/>
        </authorList>
    </citation>
    <scope>NUCLEOTIDE SEQUENCE [LARGE SCALE GENOMIC DNA]</scope>
</reference>
<feature type="region of interest" description="Disordered" evidence="1">
    <location>
        <begin position="101"/>
        <end position="180"/>
    </location>
</feature>
<dbReference type="AlphaFoldDB" id="A0A4E0RNX9"/>
<evidence type="ECO:0000313" key="3">
    <source>
        <dbReference type="Proteomes" id="UP000230066"/>
    </source>
</evidence>
<protein>
    <submittedName>
        <fullName evidence="2">Uncharacterized protein</fullName>
    </submittedName>
</protein>
<gene>
    <name evidence="2" type="ORF">D915_000496</name>
</gene>
<keyword evidence="3" id="KW-1185">Reference proteome</keyword>
<sequence>MDQHFNPKSSISFMSPQNRQIILEPHDQNDTIDCFTLPEIDVTNELSCCHAILPGSVLQNRAEPSAQTTLTDSRDVNTCNILSPEFRRLYTESFASEQMGDDNVIPGSHRMDTQSIDQSEETIRQNKPLPISNGPIRHLRVPKHRTKEDGEYSDMLFSSARDNLDSSNVSKPPEVKRDNARPTQISPYAKYVFDPPKVTPLCPKSKRTPISLSAAETTEDGEVPRSVVYITKQPETMYQLEFYTKNVALSPLYVGERYGVQPANDKKVQPSHYEYRAQSPKNEVSLFYVRQKYAVSVDENPPKTYKYALPPIRVYTDEIHPSRKRSVSDANKLRDSGCIFFQYREILFRVKCTPMHIAQMKTPVSEDILERMAKLNMPSSESRKNKGVVIVRCGYDLMQVTFDMDQINLTRVELKGTVAVQTEDKMVYIREKSRITGRSLLLAVPESTYFYRDPMRNIHRIHANFQRSNVMPLWKYELMRNRLAERRGASEAEAKIEHAFKQTRGSRLYFEGLDSLITAQGGLMCCDISLGLDKYEALMTDEYQSRNNRRRRITHLWARRAKSTREQSYEDPPDTVVSTQMAHVGSVLSDEREGSIEENSPT</sequence>
<comment type="caution">
    <text evidence="2">The sequence shown here is derived from an EMBL/GenBank/DDBJ whole genome shotgun (WGS) entry which is preliminary data.</text>
</comment>
<evidence type="ECO:0000256" key="1">
    <source>
        <dbReference type="SAM" id="MobiDB-lite"/>
    </source>
</evidence>
<name>A0A4E0RNX9_FASHE</name>
<dbReference type="Proteomes" id="UP000230066">
    <property type="component" value="Unassembled WGS sequence"/>
</dbReference>
<organism evidence="2 3">
    <name type="scientific">Fasciola hepatica</name>
    <name type="common">Liver fluke</name>
    <dbReference type="NCBI Taxonomy" id="6192"/>
    <lineage>
        <taxon>Eukaryota</taxon>
        <taxon>Metazoa</taxon>
        <taxon>Spiralia</taxon>
        <taxon>Lophotrochozoa</taxon>
        <taxon>Platyhelminthes</taxon>
        <taxon>Trematoda</taxon>
        <taxon>Digenea</taxon>
        <taxon>Plagiorchiida</taxon>
        <taxon>Echinostomata</taxon>
        <taxon>Echinostomatoidea</taxon>
        <taxon>Fasciolidae</taxon>
        <taxon>Fasciola</taxon>
    </lineage>
</organism>
<evidence type="ECO:0000313" key="2">
    <source>
        <dbReference type="EMBL" id="THD28681.1"/>
    </source>
</evidence>
<dbReference type="EMBL" id="JXXN02000097">
    <property type="protein sequence ID" value="THD28681.1"/>
    <property type="molecule type" value="Genomic_DNA"/>
</dbReference>